<comment type="caution">
    <text evidence="2">The sequence shown here is derived from an EMBL/GenBank/DDBJ whole genome shotgun (WGS) entry which is preliminary data.</text>
</comment>
<proteinExistence type="predicted"/>
<gene>
    <name evidence="2" type="ORF">HAX54_007293</name>
</gene>
<feature type="region of interest" description="Disordered" evidence="1">
    <location>
        <begin position="29"/>
        <end position="66"/>
    </location>
</feature>
<feature type="compositionally biased region" description="Low complexity" evidence="1">
    <location>
        <begin position="268"/>
        <end position="281"/>
    </location>
</feature>
<evidence type="ECO:0000313" key="2">
    <source>
        <dbReference type="EMBL" id="MCE3216643.1"/>
    </source>
</evidence>
<dbReference type="EMBL" id="JACEIK010013745">
    <property type="protein sequence ID" value="MCE3216643.1"/>
    <property type="molecule type" value="Genomic_DNA"/>
</dbReference>
<feature type="region of interest" description="Disordered" evidence="1">
    <location>
        <begin position="384"/>
        <end position="432"/>
    </location>
</feature>
<dbReference type="Proteomes" id="UP000823775">
    <property type="component" value="Unassembled WGS sequence"/>
</dbReference>
<feature type="compositionally biased region" description="Basic and acidic residues" evidence="1">
    <location>
        <begin position="224"/>
        <end position="234"/>
    </location>
</feature>
<feature type="compositionally biased region" description="Polar residues" evidence="1">
    <location>
        <begin position="191"/>
        <end position="205"/>
    </location>
</feature>
<accession>A0ABS8WWQ6</accession>
<feature type="compositionally biased region" description="Polar residues" evidence="1">
    <location>
        <begin position="245"/>
        <end position="261"/>
    </location>
</feature>
<evidence type="ECO:0000256" key="1">
    <source>
        <dbReference type="SAM" id="MobiDB-lite"/>
    </source>
</evidence>
<feature type="region of interest" description="Disordered" evidence="1">
    <location>
        <begin position="191"/>
        <end position="282"/>
    </location>
</feature>
<keyword evidence="3" id="KW-1185">Reference proteome</keyword>
<sequence length="432" mass="48013">MITRVTHRDEIHITKDVLYDTKERAQPAIMSNTKNLEDQWQTQKRKKFKGSSQNNTKKQDKQQQVYKPVQTKAAGINFIAPSCNIDPGTDASQTQLDHAQKTTDYEQSLKVTQMHMLSDTQQQNPVQAQIQQDGGEQILGYQSLVSTQNQNLGTDLGPVSEVDRYQILGAKQGQNLPISDQRGVKNIQSLVKGSDTPTRANDQDQSNNSKSKNKLSKKRRDALKKKLEVQHREAQVNPNLMIEETNISSPSQGMDNQNNTIESHKSKTSSQQSKQDTPTTKGTRLVLVADQGSSRNPLFVDSQEGLSSTPDLETPIENLVPIACDPPDPVFAVCNLNTSSCRDFEVDDYRQIISEDETEYDSEEEPKNSSDDAHAMQLLQTFGATNSQMSETHVKKVTDRQGLSPRGASHFSPGSGTGPPAARTRLKAKTRH</sequence>
<evidence type="ECO:0000313" key="3">
    <source>
        <dbReference type="Proteomes" id="UP000823775"/>
    </source>
</evidence>
<organism evidence="2 3">
    <name type="scientific">Datura stramonium</name>
    <name type="common">Jimsonweed</name>
    <name type="synonym">Common thornapple</name>
    <dbReference type="NCBI Taxonomy" id="4076"/>
    <lineage>
        <taxon>Eukaryota</taxon>
        <taxon>Viridiplantae</taxon>
        <taxon>Streptophyta</taxon>
        <taxon>Embryophyta</taxon>
        <taxon>Tracheophyta</taxon>
        <taxon>Spermatophyta</taxon>
        <taxon>Magnoliopsida</taxon>
        <taxon>eudicotyledons</taxon>
        <taxon>Gunneridae</taxon>
        <taxon>Pentapetalae</taxon>
        <taxon>asterids</taxon>
        <taxon>lamiids</taxon>
        <taxon>Solanales</taxon>
        <taxon>Solanaceae</taxon>
        <taxon>Solanoideae</taxon>
        <taxon>Datureae</taxon>
        <taxon>Datura</taxon>
    </lineage>
</organism>
<name>A0ABS8WWQ6_DATST</name>
<reference evidence="2 3" key="1">
    <citation type="journal article" date="2021" name="BMC Genomics">
        <title>Datura genome reveals duplications of psychoactive alkaloid biosynthetic genes and high mutation rate following tissue culture.</title>
        <authorList>
            <person name="Rajewski A."/>
            <person name="Carter-House D."/>
            <person name="Stajich J."/>
            <person name="Litt A."/>
        </authorList>
    </citation>
    <scope>NUCLEOTIDE SEQUENCE [LARGE SCALE GENOMIC DNA]</scope>
    <source>
        <strain evidence="2">AR-01</strain>
    </source>
</reference>
<feature type="compositionally biased region" description="Basic residues" evidence="1">
    <location>
        <begin position="211"/>
        <end position="223"/>
    </location>
</feature>
<protein>
    <submittedName>
        <fullName evidence="2">Uncharacterized protein</fullName>
    </submittedName>
</protein>
<feature type="compositionally biased region" description="Polar residues" evidence="1">
    <location>
        <begin position="29"/>
        <end position="42"/>
    </location>
</feature>